<evidence type="ECO:0000313" key="6">
    <source>
        <dbReference type="EMBL" id="OBS09270.1"/>
    </source>
</evidence>
<proteinExistence type="inferred from homology"/>
<feature type="domain" description="ABC transporter" evidence="5">
    <location>
        <begin position="9"/>
        <end position="247"/>
    </location>
</feature>
<dbReference type="InterPro" id="IPR003593">
    <property type="entry name" value="AAA+_ATPase"/>
</dbReference>
<dbReference type="InterPro" id="IPR050166">
    <property type="entry name" value="ABC_transporter_ATP-bind"/>
</dbReference>
<dbReference type="EMBL" id="JQSG02000003">
    <property type="protein sequence ID" value="OBS09270.1"/>
    <property type="molecule type" value="Genomic_DNA"/>
</dbReference>
<dbReference type="Gene3D" id="3.40.50.300">
    <property type="entry name" value="P-loop containing nucleotide triphosphate hydrolases"/>
    <property type="match status" value="1"/>
</dbReference>
<dbReference type="OrthoDB" id="9802264at2"/>
<dbReference type="SMART" id="SM00382">
    <property type="entry name" value="AAA"/>
    <property type="match status" value="1"/>
</dbReference>
<keyword evidence="7" id="KW-1185">Reference proteome</keyword>
<evidence type="ECO:0000256" key="1">
    <source>
        <dbReference type="ARBA" id="ARBA00005417"/>
    </source>
</evidence>
<organism evidence="6 7">
    <name type="scientific">Acidihalobacter prosperus</name>
    <dbReference type="NCBI Taxonomy" id="160660"/>
    <lineage>
        <taxon>Bacteria</taxon>
        <taxon>Pseudomonadati</taxon>
        <taxon>Pseudomonadota</taxon>
        <taxon>Gammaproteobacteria</taxon>
        <taxon>Chromatiales</taxon>
        <taxon>Ectothiorhodospiraceae</taxon>
        <taxon>Acidihalobacter</taxon>
    </lineage>
</organism>
<dbReference type="AlphaFoldDB" id="A0A1A6C400"/>
<dbReference type="STRING" id="160660.BJI67_01730"/>
<evidence type="ECO:0000256" key="3">
    <source>
        <dbReference type="ARBA" id="ARBA00022741"/>
    </source>
</evidence>
<dbReference type="InterPro" id="IPR027417">
    <property type="entry name" value="P-loop_NTPase"/>
</dbReference>
<dbReference type="SUPFAM" id="SSF52540">
    <property type="entry name" value="P-loop containing nucleoside triphosphate hydrolases"/>
    <property type="match status" value="1"/>
</dbReference>
<keyword evidence="2" id="KW-0813">Transport</keyword>
<dbReference type="RefSeq" id="WP_052064377.1">
    <property type="nucleotide sequence ID" value="NZ_JQSG02000003.1"/>
</dbReference>
<gene>
    <name evidence="6" type="ORF">Thpro_021598</name>
</gene>
<accession>A0A1A6C400</accession>
<comment type="caution">
    <text evidence="6">The sequence shown here is derived from an EMBL/GenBank/DDBJ whole genome shotgun (WGS) entry which is preliminary data.</text>
</comment>
<dbReference type="GO" id="GO:0005524">
    <property type="term" value="F:ATP binding"/>
    <property type="evidence" value="ECO:0007669"/>
    <property type="project" value="UniProtKB-KW"/>
</dbReference>
<evidence type="ECO:0000259" key="5">
    <source>
        <dbReference type="PROSITE" id="PS50893"/>
    </source>
</evidence>
<evidence type="ECO:0000256" key="2">
    <source>
        <dbReference type="ARBA" id="ARBA00022448"/>
    </source>
</evidence>
<keyword evidence="4" id="KW-0067">ATP-binding</keyword>
<evidence type="ECO:0000256" key="4">
    <source>
        <dbReference type="ARBA" id="ARBA00022840"/>
    </source>
</evidence>
<reference evidence="6 7" key="1">
    <citation type="journal article" date="2014" name="Genome Announc.">
        <title>Draft Genome Sequence of the Iron-Oxidizing, Acidophilic, and Halotolerant 'Thiobacillus prosperus' Type Strain DSM 5130.</title>
        <authorList>
            <person name="Ossandon F.J."/>
            <person name="Cardenas J.P."/>
            <person name="Corbett M."/>
            <person name="Quatrini R."/>
            <person name="Holmes D.S."/>
            <person name="Watkin E."/>
        </authorList>
    </citation>
    <scope>NUCLEOTIDE SEQUENCE [LARGE SCALE GENOMIC DNA]</scope>
    <source>
        <strain evidence="6 7">DSM 5130</strain>
    </source>
</reference>
<dbReference type="PROSITE" id="PS00211">
    <property type="entry name" value="ABC_TRANSPORTER_1"/>
    <property type="match status" value="1"/>
</dbReference>
<dbReference type="Pfam" id="PF00005">
    <property type="entry name" value="ABC_tran"/>
    <property type="match status" value="1"/>
</dbReference>
<sequence length="292" mass="32484">MNPASEPKIAVRGLGKHFYTKGREFHALDNIDLEVRPNEFLALVGASGCGKSTLLRIIGGLETLTEGEILVDGRAVHGPGRDRVMVFQDYSLYPWLTVIENIRFCRQLDAHARGATTADAASAVDRSYALLALMGLEKVKDSYPNALSGGMRQRVAIARALMSRPEVLLMDEPFGALDAQTREVMHDLILHVFELEKTTIVFVTHDVDEAVYLADRVVVLAPNPGHVDSIHDIDLPPPLERDQDLKLAPDFLAQKKTILDRIRQTTGVQRDLEMLERMTRHLRDTASTNQGD</sequence>
<dbReference type="CDD" id="cd03293">
    <property type="entry name" value="ABC_NrtD_SsuB_transporters"/>
    <property type="match status" value="1"/>
</dbReference>
<protein>
    <submittedName>
        <fullName evidence="6">Urea carboxylase-related ABC transporter, ATPase protein</fullName>
    </submittedName>
</protein>
<dbReference type="Proteomes" id="UP000029273">
    <property type="component" value="Unassembled WGS sequence"/>
</dbReference>
<dbReference type="InterPro" id="IPR003439">
    <property type="entry name" value="ABC_transporter-like_ATP-bd"/>
</dbReference>
<comment type="similarity">
    <text evidence="1">Belongs to the ABC transporter superfamily.</text>
</comment>
<keyword evidence="3" id="KW-0547">Nucleotide-binding</keyword>
<dbReference type="InterPro" id="IPR017871">
    <property type="entry name" value="ABC_transporter-like_CS"/>
</dbReference>
<dbReference type="PANTHER" id="PTHR42788">
    <property type="entry name" value="TAURINE IMPORT ATP-BINDING PROTEIN-RELATED"/>
    <property type="match status" value="1"/>
</dbReference>
<dbReference type="PROSITE" id="PS50893">
    <property type="entry name" value="ABC_TRANSPORTER_2"/>
    <property type="match status" value="1"/>
</dbReference>
<dbReference type="GO" id="GO:0016887">
    <property type="term" value="F:ATP hydrolysis activity"/>
    <property type="evidence" value="ECO:0007669"/>
    <property type="project" value="InterPro"/>
</dbReference>
<evidence type="ECO:0000313" key="7">
    <source>
        <dbReference type="Proteomes" id="UP000029273"/>
    </source>
</evidence>
<name>A0A1A6C400_9GAMM</name>
<dbReference type="PANTHER" id="PTHR42788:SF13">
    <property type="entry name" value="ALIPHATIC SULFONATES IMPORT ATP-BINDING PROTEIN SSUB"/>
    <property type="match status" value="1"/>
</dbReference>